<dbReference type="STRING" id="1120996.SAMN02746066_01513"/>
<dbReference type="OrthoDB" id="9806626at2"/>
<dbReference type="AlphaFoldDB" id="A0A1M7HQW9"/>
<keyword evidence="11" id="KW-1185">Reference proteome</keyword>
<dbReference type="NCBIfam" id="NF000585">
    <property type="entry name" value="PRK00010.1"/>
    <property type="match status" value="1"/>
</dbReference>
<evidence type="ECO:0000259" key="9">
    <source>
        <dbReference type="Pfam" id="PF00673"/>
    </source>
</evidence>
<dbReference type="GO" id="GO:0019843">
    <property type="term" value="F:rRNA binding"/>
    <property type="evidence" value="ECO:0007669"/>
    <property type="project" value="UniProtKB-UniRule"/>
</dbReference>
<dbReference type="FunFam" id="3.30.1440.10:FF:000001">
    <property type="entry name" value="50S ribosomal protein L5"/>
    <property type="match status" value="1"/>
</dbReference>
<dbReference type="GO" id="GO:0005840">
    <property type="term" value="C:ribosome"/>
    <property type="evidence" value="ECO:0007669"/>
    <property type="project" value="UniProtKB-KW"/>
</dbReference>
<dbReference type="EMBL" id="FRCP01000008">
    <property type="protein sequence ID" value="SHM30809.1"/>
    <property type="molecule type" value="Genomic_DNA"/>
</dbReference>
<dbReference type="GO" id="GO:0006412">
    <property type="term" value="P:translation"/>
    <property type="evidence" value="ECO:0007669"/>
    <property type="project" value="UniProtKB-UniRule"/>
</dbReference>
<evidence type="ECO:0000256" key="7">
    <source>
        <dbReference type="RuleBase" id="RU003930"/>
    </source>
</evidence>
<evidence type="ECO:0000256" key="2">
    <source>
        <dbReference type="ARBA" id="ARBA00022980"/>
    </source>
</evidence>
<evidence type="ECO:0000256" key="4">
    <source>
        <dbReference type="ARBA" id="ARBA00035245"/>
    </source>
</evidence>
<dbReference type="RefSeq" id="WP_073285453.1">
    <property type="nucleotide sequence ID" value="NZ_FRCP01000008.1"/>
</dbReference>
<name>A0A1M7HQW9_9FIRM</name>
<dbReference type="InterPro" id="IPR020930">
    <property type="entry name" value="Ribosomal_uL5_bac-type"/>
</dbReference>
<dbReference type="HAMAP" id="MF_01333_B">
    <property type="entry name" value="Ribosomal_uL5_B"/>
    <property type="match status" value="1"/>
</dbReference>
<dbReference type="PROSITE" id="PS00358">
    <property type="entry name" value="RIBOSOMAL_L5"/>
    <property type="match status" value="1"/>
</dbReference>
<dbReference type="InterPro" id="IPR002132">
    <property type="entry name" value="Ribosomal_uL5"/>
</dbReference>
<comment type="similarity">
    <text evidence="1 6 7">Belongs to the universal ribosomal protein uL5 family.</text>
</comment>
<evidence type="ECO:0000256" key="3">
    <source>
        <dbReference type="ARBA" id="ARBA00023274"/>
    </source>
</evidence>
<evidence type="ECO:0000256" key="5">
    <source>
        <dbReference type="ARBA" id="ARBA00058604"/>
    </source>
</evidence>
<protein>
    <recommendedName>
        <fullName evidence="4 6">Large ribosomal subunit protein uL5</fullName>
    </recommendedName>
</protein>
<dbReference type="Pfam" id="PF00673">
    <property type="entry name" value="Ribosomal_L5_C"/>
    <property type="match status" value="1"/>
</dbReference>
<comment type="subunit">
    <text evidence="6">Part of the 50S ribosomal subunit; part of the 5S rRNA/L5/L18/L25 subcomplex. Contacts the 5S rRNA and the P site tRNA. Forms a bridge to the 30S subunit in the 70S ribosome.</text>
</comment>
<keyword evidence="6" id="KW-0699">rRNA-binding</keyword>
<keyword evidence="6" id="KW-0694">RNA-binding</keyword>
<organism evidence="10 11">
    <name type="scientific">Anaerosporobacter mobilis DSM 15930</name>
    <dbReference type="NCBI Taxonomy" id="1120996"/>
    <lineage>
        <taxon>Bacteria</taxon>
        <taxon>Bacillati</taxon>
        <taxon>Bacillota</taxon>
        <taxon>Clostridia</taxon>
        <taxon>Lachnospirales</taxon>
        <taxon>Lachnospiraceae</taxon>
        <taxon>Anaerosporobacter</taxon>
    </lineage>
</organism>
<dbReference type="Proteomes" id="UP000184038">
    <property type="component" value="Unassembled WGS sequence"/>
</dbReference>
<dbReference type="GO" id="GO:0000049">
    <property type="term" value="F:tRNA binding"/>
    <property type="evidence" value="ECO:0007669"/>
    <property type="project" value="UniProtKB-UniRule"/>
</dbReference>
<dbReference type="InterPro" id="IPR031310">
    <property type="entry name" value="Ribosomal_uL5_N"/>
</dbReference>
<evidence type="ECO:0000313" key="11">
    <source>
        <dbReference type="Proteomes" id="UP000184038"/>
    </source>
</evidence>
<accession>A0A1M7HQW9</accession>
<dbReference type="PANTHER" id="PTHR11994">
    <property type="entry name" value="60S RIBOSOMAL PROTEIN L11-RELATED"/>
    <property type="match status" value="1"/>
</dbReference>
<dbReference type="InterPro" id="IPR022803">
    <property type="entry name" value="Ribosomal_uL5_dom_sf"/>
</dbReference>
<evidence type="ECO:0000256" key="1">
    <source>
        <dbReference type="ARBA" id="ARBA00008553"/>
    </source>
</evidence>
<comment type="function">
    <text evidence="5">This is one of the proteins that bind and probably mediate the attachment of the 5S RNA into the large ribosomal subunit, where it forms part of the central protuberance. In the 70S ribosome it contacts protein S13 of the 30S subunit (bridge B1b), connecting the 2 subunits; this bridge is implicated in subunit movement. Contacts the P site tRNA; the 5S rRNA and some of its associated proteins might help stabilize positioning of ribosome-bound tRNAs.</text>
</comment>
<keyword evidence="6" id="KW-0820">tRNA-binding</keyword>
<evidence type="ECO:0000256" key="6">
    <source>
        <dbReference type="HAMAP-Rule" id="MF_01333"/>
    </source>
</evidence>
<dbReference type="Pfam" id="PF00281">
    <property type="entry name" value="Ribosomal_L5"/>
    <property type="match status" value="1"/>
</dbReference>
<evidence type="ECO:0000259" key="8">
    <source>
        <dbReference type="Pfam" id="PF00281"/>
    </source>
</evidence>
<dbReference type="InterPro" id="IPR020929">
    <property type="entry name" value="Ribosomal_uL5_CS"/>
</dbReference>
<dbReference type="InterPro" id="IPR031309">
    <property type="entry name" value="Ribosomal_uL5_C"/>
</dbReference>
<dbReference type="SUPFAM" id="SSF55282">
    <property type="entry name" value="RL5-like"/>
    <property type="match status" value="1"/>
</dbReference>
<gene>
    <name evidence="6" type="primary">rplE</name>
    <name evidence="10" type="ORF">SAMN02746066_01513</name>
</gene>
<proteinExistence type="inferred from homology"/>
<reference evidence="10 11" key="1">
    <citation type="submission" date="2016-11" db="EMBL/GenBank/DDBJ databases">
        <authorList>
            <person name="Jaros S."/>
            <person name="Januszkiewicz K."/>
            <person name="Wedrychowicz H."/>
        </authorList>
    </citation>
    <scope>NUCLEOTIDE SEQUENCE [LARGE SCALE GENOMIC DNA]</scope>
    <source>
        <strain evidence="10 11">DSM 15930</strain>
    </source>
</reference>
<dbReference type="PIRSF" id="PIRSF002161">
    <property type="entry name" value="Ribosomal_L5"/>
    <property type="match status" value="1"/>
</dbReference>
<keyword evidence="2 6" id="KW-0689">Ribosomal protein</keyword>
<dbReference type="Gene3D" id="3.30.1440.10">
    <property type="match status" value="1"/>
</dbReference>
<feature type="domain" description="Large ribosomal subunit protein uL5 N-terminal" evidence="8">
    <location>
        <begin position="24"/>
        <end position="80"/>
    </location>
</feature>
<dbReference type="GO" id="GO:1990904">
    <property type="term" value="C:ribonucleoprotein complex"/>
    <property type="evidence" value="ECO:0007669"/>
    <property type="project" value="UniProtKB-KW"/>
</dbReference>
<keyword evidence="3 6" id="KW-0687">Ribonucleoprotein</keyword>
<feature type="domain" description="Large ribosomal subunit protein uL5 C-terminal" evidence="9">
    <location>
        <begin position="84"/>
        <end position="177"/>
    </location>
</feature>
<dbReference type="GO" id="GO:0003735">
    <property type="term" value="F:structural constituent of ribosome"/>
    <property type="evidence" value="ECO:0007669"/>
    <property type="project" value="InterPro"/>
</dbReference>
<evidence type="ECO:0000313" key="10">
    <source>
        <dbReference type="EMBL" id="SHM30809.1"/>
    </source>
</evidence>
<comment type="function">
    <text evidence="6">This is 1 of the proteins that bind and probably mediate the attachment of the 5S RNA into the large ribosomal subunit, where it forms part of the central protuberance. In the 70S ribosome it contacts protein S13 of the 30S subunit (bridge B1b), connecting the 2 subunits; this bridge is implicated in subunit movement. Contacts the P site tRNA; the 5S rRNA and some of its associated proteins might help stabilize positioning of ribosome-bound tRNAs.</text>
</comment>
<sequence length="179" mass="20326">MSRLKETYKNEIVEGMIKKFGYKNVMEVPKLNKIVINMGVGEAKDNAKVLDTAVKDLEIIAGQKVVLTRAKNSVANFKIREGMPIGCKVTLRGERMYDFADRLINLALPRVRDFRGVNPNAFDGRGNYALGIKEQLIFPEIEYDKVDKVRGMDIIFVTTAKTDEEARYLLSLFGMPFKK</sequence>